<reference evidence="2" key="1">
    <citation type="submission" date="2021-12" db="EMBL/GenBank/DDBJ databases">
        <authorList>
            <person name="Zaccaron A."/>
            <person name="Stergiopoulos I."/>
        </authorList>
    </citation>
    <scope>NUCLEOTIDE SEQUENCE</scope>
    <source>
        <strain evidence="2">Race5_Kim</strain>
    </source>
</reference>
<evidence type="ECO:0000313" key="3">
    <source>
        <dbReference type="Proteomes" id="UP000756132"/>
    </source>
</evidence>
<dbReference type="EMBL" id="CP090171">
    <property type="protein sequence ID" value="UJO22246.1"/>
    <property type="molecule type" value="Genomic_DNA"/>
</dbReference>
<dbReference type="KEGG" id="ffu:CLAFUR5_09549"/>
<dbReference type="Proteomes" id="UP000756132">
    <property type="component" value="Chromosome 9"/>
</dbReference>
<dbReference type="GeneID" id="71989427"/>
<accession>A0A9Q8PH00</accession>
<feature type="region of interest" description="Disordered" evidence="1">
    <location>
        <begin position="1"/>
        <end position="42"/>
    </location>
</feature>
<dbReference type="RefSeq" id="XP_047766612.1">
    <property type="nucleotide sequence ID" value="XM_047908697.1"/>
</dbReference>
<gene>
    <name evidence="2" type="ORF">CLAFUR5_09549</name>
</gene>
<evidence type="ECO:0000313" key="2">
    <source>
        <dbReference type="EMBL" id="UJO22246.1"/>
    </source>
</evidence>
<proteinExistence type="predicted"/>
<reference evidence="2" key="2">
    <citation type="journal article" date="2022" name="Microb. Genom.">
        <title>A chromosome-scale genome assembly of the tomato pathogen Cladosporium fulvum reveals a compartmentalized genome architecture and the presence of a dispensable chromosome.</title>
        <authorList>
            <person name="Zaccaron A.Z."/>
            <person name="Chen L.H."/>
            <person name="Samaras A."/>
            <person name="Stergiopoulos I."/>
        </authorList>
    </citation>
    <scope>NUCLEOTIDE SEQUENCE</scope>
    <source>
        <strain evidence="2">Race5_Kim</strain>
    </source>
</reference>
<organism evidence="2 3">
    <name type="scientific">Passalora fulva</name>
    <name type="common">Tomato leaf mold</name>
    <name type="synonym">Cladosporium fulvum</name>
    <dbReference type="NCBI Taxonomy" id="5499"/>
    <lineage>
        <taxon>Eukaryota</taxon>
        <taxon>Fungi</taxon>
        <taxon>Dikarya</taxon>
        <taxon>Ascomycota</taxon>
        <taxon>Pezizomycotina</taxon>
        <taxon>Dothideomycetes</taxon>
        <taxon>Dothideomycetidae</taxon>
        <taxon>Mycosphaerellales</taxon>
        <taxon>Mycosphaerellaceae</taxon>
        <taxon>Fulvia</taxon>
    </lineage>
</organism>
<keyword evidence="3" id="KW-1185">Reference proteome</keyword>
<dbReference type="AlphaFoldDB" id="A0A9Q8PH00"/>
<sequence length="114" mass="12785">MKGISYPQIPPTISRSHTQQDQQENMKPDPGSTSTTIPPHHDLEGLRQQILANAVVTFSRIYQKTPACEKYIAQRHDFEVIVEVDGPGDDPPAADTYRALLVYRKCGGHKQTTR</sequence>
<feature type="compositionally biased region" description="Polar residues" evidence="1">
    <location>
        <begin position="11"/>
        <end position="37"/>
    </location>
</feature>
<evidence type="ECO:0000256" key="1">
    <source>
        <dbReference type="SAM" id="MobiDB-lite"/>
    </source>
</evidence>
<name>A0A9Q8PH00_PASFU</name>
<protein>
    <submittedName>
        <fullName evidence="2">Uncharacterized protein</fullName>
    </submittedName>
</protein>